<name>A0A914VME8_9BILA</name>
<dbReference type="WBParaSite" id="PSAMB.scaffold21size117079.g499.t1">
    <property type="protein sequence ID" value="PSAMB.scaffold21size117079.g499.t1"/>
    <property type="gene ID" value="PSAMB.scaffold21size117079.g499"/>
</dbReference>
<proteinExistence type="predicted"/>
<dbReference type="Proteomes" id="UP000887566">
    <property type="component" value="Unplaced"/>
</dbReference>
<dbReference type="AlphaFoldDB" id="A0A914VME8"/>
<evidence type="ECO:0000313" key="2">
    <source>
        <dbReference type="WBParaSite" id="PSAMB.scaffold21size117079.g499.t1"/>
    </source>
</evidence>
<sequence>MSSTNLTDVVKSLSNLTVNNPVIGPVTTWETRLQAYWQHLFGY</sequence>
<reference evidence="2" key="1">
    <citation type="submission" date="2022-11" db="UniProtKB">
        <authorList>
            <consortium name="WormBaseParasite"/>
        </authorList>
    </citation>
    <scope>IDENTIFICATION</scope>
</reference>
<accession>A0A914VME8</accession>
<keyword evidence="1" id="KW-1185">Reference proteome</keyword>
<protein>
    <submittedName>
        <fullName evidence="2">Uncharacterized protein</fullName>
    </submittedName>
</protein>
<evidence type="ECO:0000313" key="1">
    <source>
        <dbReference type="Proteomes" id="UP000887566"/>
    </source>
</evidence>
<organism evidence="1 2">
    <name type="scientific">Plectus sambesii</name>
    <dbReference type="NCBI Taxonomy" id="2011161"/>
    <lineage>
        <taxon>Eukaryota</taxon>
        <taxon>Metazoa</taxon>
        <taxon>Ecdysozoa</taxon>
        <taxon>Nematoda</taxon>
        <taxon>Chromadorea</taxon>
        <taxon>Plectida</taxon>
        <taxon>Plectina</taxon>
        <taxon>Plectoidea</taxon>
        <taxon>Plectidae</taxon>
        <taxon>Plectus</taxon>
    </lineage>
</organism>